<dbReference type="GeneID" id="90542084"/>
<reference evidence="9" key="1">
    <citation type="journal article" date="2024" name="BMC Genomics">
        <title>Functional annotation of a divergent genome using sequence and structure-based similarity.</title>
        <authorList>
            <person name="Svedberg D."/>
            <person name="Winiger R.R."/>
            <person name="Berg A."/>
            <person name="Sharma H."/>
            <person name="Tellgren-Roth C."/>
            <person name="Debrunner-Vossbrinck B.A."/>
            <person name="Vossbrinck C.R."/>
            <person name="Barandun J."/>
        </authorList>
    </citation>
    <scope>NUCLEOTIDE SEQUENCE</scope>
    <source>
        <strain evidence="9">Illinois isolate</strain>
    </source>
</reference>
<evidence type="ECO:0000256" key="7">
    <source>
        <dbReference type="ARBA" id="ARBA00023136"/>
    </source>
</evidence>
<feature type="transmembrane region" description="Helical" evidence="8">
    <location>
        <begin position="59"/>
        <end position="78"/>
    </location>
</feature>
<dbReference type="GO" id="GO:0005886">
    <property type="term" value="C:plasma membrane"/>
    <property type="evidence" value="ECO:0007669"/>
    <property type="project" value="UniProtKB-SubCell"/>
</dbReference>
<keyword evidence="7 8" id="KW-0472">Membrane</keyword>
<evidence type="ECO:0000256" key="6">
    <source>
        <dbReference type="ARBA" id="ARBA00022989"/>
    </source>
</evidence>
<dbReference type="PANTHER" id="PTHR12385">
    <property type="entry name" value="CHOLINE TRANSPORTER-LIKE (SLC FAMILY 44)"/>
    <property type="match status" value="1"/>
</dbReference>
<feature type="transmembrane region" description="Helical" evidence="8">
    <location>
        <begin position="237"/>
        <end position="260"/>
    </location>
</feature>
<proteinExistence type="inferred from homology"/>
<dbReference type="AlphaFoldDB" id="A0AAX4JE35"/>
<feature type="transmembrane region" description="Helical" evidence="8">
    <location>
        <begin position="189"/>
        <end position="209"/>
    </location>
</feature>
<comment type="subcellular location">
    <subcellularLocation>
        <location evidence="8">Cell membrane</location>
        <topology evidence="8">Multi-pass membrane protein</topology>
    </subcellularLocation>
    <subcellularLocation>
        <location evidence="2">Membrane</location>
        <topology evidence="2">Multi-pass membrane protein</topology>
    </subcellularLocation>
</comment>
<dbReference type="GO" id="GO:0022857">
    <property type="term" value="F:transmembrane transporter activity"/>
    <property type="evidence" value="ECO:0007669"/>
    <property type="project" value="UniProtKB-UniRule"/>
</dbReference>
<feature type="transmembrane region" description="Helical" evidence="8">
    <location>
        <begin position="152"/>
        <end position="174"/>
    </location>
</feature>
<dbReference type="InterPro" id="IPR007603">
    <property type="entry name" value="Choline_transptr-like"/>
</dbReference>
<evidence type="ECO:0000256" key="4">
    <source>
        <dbReference type="ARBA" id="ARBA00015388"/>
    </source>
</evidence>
<dbReference type="EMBL" id="CP142733">
    <property type="protein sequence ID" value="WUR04250.1"/>
    <property type="molecule type" value="Genomic_DNA"/>
</dbReference>
<feature type="transmembrane region" description="Helical" evidence="8">
    <location>
        <begin position="20"/>
        <end position="39"/>
    </location>
</feature>
<keyword evidence="6 8" id="KW-1133">Transmembrane helix</keyword>
<feature type="transmembrane region" description="Helical" evidence="8">
    <location>
        <begin position="85"/>
        <end position="104"/>
    </location>
</feature>
<comment type="function">
    <text evidence="1 8">Probably involved in transport through the plasma membrane.</text>
</comment>
<dbReference type="Proteomes" id="UP001334084">
    <property type="component" value="Chromosome 8"/>
</dbReference>
<evidence type="ECO:0000256" key="3">
    <source>
        <dbReference type="ARBA" id="ARBA00007168"/>
    </source>
</evidence>
<evidence type="ECO:0000256" key="1">
    <source>
        <dbReference type="ARBA" id="ARBA00002957"/>
    </source>
</evidence>
<sequence length="425" mass="48182">MNSSTANSQYIRKSRKFHDAWAFVLYAISVIGFSTFSILNMNKTNVVFTEILDLQAGLYSSGVVFGFLFFTFTCLRFFPEVFLKLILLCYPIGALLLVVAILKINNWVPSLYLILPVILFLLWAYVIYRYWKWLRPAAKITKVAVKIILKNLFTALFGLVLVFSVIVFQMFLIINMDIKNNEYLSSNTVLYFFFILNLFWTFSNAVYFFKVYITSVAAHHIFDEANSSLSKALKVTLFSLGSICLGGLVISIVSTIRFIINEKRDRNREERRNNLLVDILLCIAAVIFSLLEDILEFANTLTFPYIAIHGDSYSKSMHSAFELATALSPVGILGHSALSLVLNMIAGVVGFFSGFSIYYYLFDPKMNSYVLKAYVYSGGLPVIFFMLAMTTITSGFIGLVFIAAENSEMIDNKYRNDLESALSEK</sequence>
<evidence type="ECO:0000256" key="2">
    <source>
        <dbReference type="ARBA" id="ARBA00004141"/>
    </source>
</evidence>
<feature type="transmembrane region" description="Helical" evidence="8">
    <location>
        <begin position="382"/>
        <end position="404"/>
    </location>
</feature>
<evidence type="ECO:0000313" key="10">
    <source>
        <dbReference type="Proteomes" id="UP001334084"/>
    </source>
</evidence>
<evidence type="ECO:0000313" key="9">
    <source>
        <dbReference type="EMBL" id="WUR04250.1"/>
    </source>
</evidence>
<feature type="transmembrane region" description="Helical" evidence="8">
    <location>
        <begin position="272"/>
        <end position="291"/>
    </location>
</feature>
<accession>A0AAX4JE35</accession>
<keyword evidence="10" id="KW-1185">Reference proteome</keyword>
<evidence type="ECO:0000256" key="8">
    <source>
        <dbReference type="RuleBase" id="RU368066"/>
    </source>
</evidence>
<organism evidence="9 10">
    <name type="scientific">Vairimorpha necatrix</name>
    <dbReference type="NCBI Taxonomy" id="6039"/>
    <lineage>
        <taxon>Eukaryota</taxon>
        <taxon>Fungi</taxon>
        <taxon>Fungi incertae sedis</taxon>
        <taxon>Microsporidia</taxon>
        <taxon>Nosematidae</taxon>
        <taxon>Vairimorpha</taxon>
    </lineage>
</organism>
<comment type="similarity">
    <text evidence="3 8">Belongs to the CTL (choline transporter-like) family.</text>
</comment>
<dbReference type="KEGG" id="vnx:VNE69_08008"/>
<gene>
    <name evidence="9" type="ORF">VNE69_08008</name>
</gene>
<dbReference type="PANTHER" id="PTHR12385:SF4">
    <property type="entry name" value="PROTEIN PNS1"/>
    <property type="match status" value="1"/>
</dbReference>
<name>A0AAX4JE35_9MICR</name>
<feature type="transmembrane region" description="Helical" evidence="8">
    <location>
        <begin position="110"/>
        <end position="131"/>
    </location>
</feature>
<evidence type="ECO:0000256" key="5">
    <source>
        <dbReference type="ARBA" id="ARBA00022692"/>
    </source>
</evidence>
<dbReference type="Pfam" id="PF04515">
    <property type="entry name" value="Choline_transpo"/>
    <property type="match status" value="1"/>
</dbReference>
<protein>
    <recommendedName>
        <fullName evidence="4 8">Protein PNS1</fullName>
    </recommendedName>
</protein>
<feature type="transmembrane region" description="Helical" evidence="8">
    <location>
        <begin position="340"/>
        <end position="362"/>
    </location>
</feature>
<keyword evidence="5 8" id="KW-0812">Transmembrane</keyword>
<dbReference type="RefSeq" id="XP_065330395.1">
    <property type="nucleotide sequence ID" value="XM_065474323.1"/>
</dbReference>